<dbReference type="Pfam" id="PF07963">
    <property type="entry name" value="N_methyl"/>
    <property type="match status" value="1"/>
</dbReference>
<dbReference type="NCBIfam" id="TIGR02532">
    <property type="entry name" value="IV_pilin_GFxxxE"/>
    <property type="match status" value="1"/>
</dbReference>
<keyword evidence="1" id="KW-0812">Transmembrane</keyword>
<dbReference type="Gene3D" id="3.30.700.10">
    <property type="entry name" value="Glycoprotein, Type 4 Pilin"/>
    <property type="match status" value="1"/>
</dbReference>
<dbReference type="PROSITE" id="PS00409">
    <property type="entry name" value="PROKAR_NTER_METHYL"/>
    <property type="match status" value="1"/>
</dbReference>
<dbReference type="EMBL" id="QJRX01000002">
    <property type="protein sequence ID" value="PYC28119.1"/>
    <property type="molecule type" value="Genomic_DNA"/>
</dbReference>
<dbReference type="RefSeq" id="WP_110680798.1">
    <property type="nucleotide sequence ID" value="NZ_QJRX01000002.1"/>
</dbReference>
<comment type="caution">
    <text evidence="2">The sequence shown here is derived from an EMBL/GenBank/DDBJ whole genome shotgun (WGS) entry which is preliminary data.</text>
</comment>
<reference evidence="2 3" key="1">
    <citation type="submission" date="2018-06" db="EMBL/GenBank/DDBJ databases">
        <title>Pseudomonas diversity within urban Lake Michigan freshwaters.</title>
        <authorList>
            <person name="Batrich M."/>
            <person name="Hatzopoulos T."/>
            <person name="Putonti C."/>
        </authorList>
    </citation>
    <scope>NUCLEOTIDE SEQUENCE [LARGE SCALE GENOMIC DNA]</scope>
    <source>
        <strain evidence="2 3">MB-090714</strain>
    </source>
</reference>
<gene>
    <name evidence="2" type="ORF">DMO17_02765</name>
</gene>
<dbReference type="Pfam" id="PF16732">
    <property type="entry name" value="ComP_DUS"/>
    <property type="match status" value="1"/>
</dbReference>
<evidence type="ECO:0000256" key="1">
    <source>
        <dbReference type="SAM" id="Phobius"/>
    </source>
</evidence>
<keyword evidence="1" id="KW-1133">Transmembrane helix</keyword>
<dbReference type="InterPro" id="IPR045584">
    <property type="entry name" value="Pilin-like"/>
</dbReference>
<sequence length="141" mass="15158">MTNRQSGFTLIELMIAVVVVGILAAIAIPNYTEYLTRSSRSEGHALLSEAAARQERFFAQNNRYVTSGADINLLALRNTSGTVVRSENGYYELSVSSVAGDGGYTLTATQRFGDTGCGNLTLNAIGDKGRTGTKPLDQCWK</sequence>
<dbReference type="InterPro" id="IPR031982">
    <property type="entry name" value="PilE-like"/>
</dbReference>
<dbReference type="AlphaFoldDB" id="A0A2V4L5D7"/>
<evidence type="ECO:0000313" key="3">
    <source>
        <dbReference type="Proteomes" id="UP000248146"/>
    </source>
</evidence>
<dbReference type="OrthoDB" id="5296638at2"/>
<dbReference type="SUPFAM" id="SSF54523">
    <property type="entry name" value="Pili subunits"/>
    <property type="match status" value="1"/>
</dbReference>
<name>A0A2V4L5D7_AQUAC</name>
<feature type="transmembrane region" description="Helical" evidence="1">
    <location>
        <begin position="7"/>
        <end position="28"/>
    </location>
</feature>
<proteinExistence type="predicted"/>
<dbReference type="InterPro" id="IPR012902">
    <property type="entry name" value="N_methyl_site"/>
</dbReference>
<accession>A0A2V4L5D7</accession>
<evidence type="ECO:0000313" key="2">
    <source>
        <dbReference type="EMBL" id="PYC28119.1"/>
    </source>
</evidence>
<organism evidence="2 3">
    <name type="scientific">Aquipseudomonas alcaligenes</name>
    <name type="common">Pseudomonas alcaligenes</name>
    <dbReference type="NCBI Taxonomy" id="43263"/>
    <lineage>
        <taxon>Bacteria</taxon>
        <taxon>Pseudomonadati</taxon>
        <taxon>Pseudomonadota</taxon>
        <taxon>Gammaproteobacteria</taxon>
        <taxon>Pseudomonadales</taxon>
        <taxon>Pseudomonadaceae</taxon>
        <taxon>Aquipseudomonas</taxon>
    </lineage>
</organism>
<dbReference type="Proteomes" id="UP000248146">
    <property type="component" value="Unassembled WGS sequence"/>
</dbReference>
<dbReference type="GO" id="GO:0043683">
    <property type="term" value="P:type IV pilus assembly"/>
    <property type="evidence" value="ECO:0007669"/>
    <property type="project" value="InterPro"/>
</dbReference>
<protein>
    <submittedName>
        <fullName evidence="2">Pilus assembly protein PilE</fullName>
    </submittedName>
</protein>
<keyword evidence="1" id="KW-0472">Membrane</keyword>